<keyword evidence="2" id="KW-1133">Transmembrane helix</keyword>
<reference evidence="3" key="1">
    <citation type="submission" date="2006-03" db="EMBL/GenBank/DDBJ databases">
        <title>Complete sequence of Rhodopseudomonas palustris BisB18.</title>
        <authorList>
            <consortium name="US DOE Joint Genome Institute"/>
            <person name="Copeland A."/>
            <person name="Lucas S."/>
            <person name="Lapidus A."/>
            <person name="Barry K."/>
            <person name="Detter J.C."/>
            <person name="Glavina del Rio T."/>
            <person name="Hammon N."/>
            <person name="Israni S."/>
            <person name="Dalin E."/>
            <person name="Tice H."/>
            <person name="Pitluck S."/>
            <person name="Chain P."/>
            <person name="Malfatti S."/>
            <person name="Shin M."/>
            <person name="Vergez L."/>
            <person name="Schmutz J."/>
            <person name="Larimer F."/>
            <person name="Land M."/>
            <person name="Hauser L."/>
            <person name="Pelletier D.A."/>
            <person name="Kyrpides N."/>
            <person name="Anderson I."/>
            <person name="Oda Y."/>
            <person name="Harwood C.S."/>
            <person name="Richardson P."/>
        </authorList>
    </citation>
    <scope>NUCLEOTIDE SEQUENCE [LARGE SCALE GENOMIC DNA]</scope>
    <source>
        <strain evidence="3">BisB18</strain>
    </source>
</reference>
<sequence length="209" mass="24039">MISGNNEEMRRRVSQAWAMEGGLKKKLTLYATDGEEPKSIDWEIFASIASVVVAICAIWFTYQQNRNAEQDRKTVAAIDITRSYLSDPKWAKDYADIRSQKYKQPSREWLIQRAFVDQLNYVAGLANDNLIDNRYLSWRIKCDIFYLEKHVHHCRCDLGSAFDKIKIYVEEGRAEACPEKEPKPESCPDAQAVKCPDPIQPCASSPDKR</sequence>
<gene>
    <name evidence="3" type="ordered locus">RPC_2376</name>
</gene>
<feature type="region of interest" description="Disordered" evidence="1">
    <location>
        <begin position="178"/>
        <end position="209"/>
    </location>
</feature>
<dbReference type="EMBL" id="CP000301">
    <property type="protein sequence ID" value="ABD87929.1"/>
    <property type="molecule type" value="Genomic_DNA"/>
</dbReference>
<organism evidence="3">
    <name type="scientific">Rhodopseudomonas palustris (strain BisB18)</name>
    <dbReference type="NCBI Taxonomy" id="316056"/>
    <lineage>
        <taxon>Bacteria</taxon>
        <taxon>Pseudomonadati</taxon>
        <taxon>Pseudomonadota</taxon>
        <taxon>Alphaproteobacteria</taxon>
        <taxon>Hyphomicrobiales</taxon>
        <taxon>Nitrobacteraceae</taxon>
        <taxon>Rhodopseudomonas</taxon>
    </lineage>
</organism>
<dbReference type="AlphaFoldDB" id="Q215K7"/>
<name>Q215K7_RHOPB</name>
<evidence type="ECO:0008006" key="4">
    <source>
        <dbReference type="Google" id="ProtNLM"/>
    </source>
</evidence>
<evidence type="ECO:0000256" key="2">
    <source>
        <dbReference type="SAM" id="Phobius"/>
    </source>
</evidence>
<feature type="transmembrane region" description="Helical" evidence="2">
    <location>
        <begin position="44"/>
        <end position="62"/>
    </location>
</feature>
<evidence type="ECO:0000256" key="1">
    <source>
        <dbReference type="SAM" id="MobiDB-lite"/>
    </source>
</evidence>
<protein>
    <recommendedName>
        <fullName evidence="4">DUF4760 domain-containing protein</fullName>
    </recommendedName>
</protein>
<evidence type="ECO:0000313" key="3">
    <source>
        <dbReference type="EMBL" id="ABD87929.1"/>
    </source>
</evidence>
<proteinExistence type="predicted"/>
<keyword evidence="2" id="KW-0472">Membrane</keyword>
<dbReference type="KEGG" id="rpc:RPC_2376"/>
<accession>Q215K7</accession>
<dbReference type="HOGENOM" id="CLU_1314588_0_0_5"/>
<keyword evidence="2" id="KW-0812">Transmembrane</keyword>